<dbReference type="Proteomes" id="UP000233100">
    <property type="component" value="Chromosome 8"/>
</dbReference>
<proteinExistence type="predicted"/>
<dbReference type="AlphaFoldDB" id="A0A7N9CGW0"/>
<dbReference type="GeneTree" id="ENSGT00960000189729"/>
<dbReference type="Ensembl" id="ENSMFAT00000075275.1">
    <property type="protein sequence ID" value="ENSMFAP00000050010.1"/>
    <property type="gene ID" value="ENSMFAG00000057800.1"/>
</dbReference>
<reference evidence="1 2" key="1">
    <citation type="submission" date="2013-03" db="EMBL/GenBank/DDBJ databases">
        <authorList>
            <person name="Warren W."/>
            <person name="Wilson R.K."/>
        </authorList>
    </citation>
    <scope>NUCLEOTIDE SEQUENCE</scope>
</reference>
<reference evidence="1" key="3">
    <citation type="submission" date="2025-09" db="UniProtKB">
        <authorList>
            <consortium name="Ensembl"/>
        </authorList>
    </citation>
    <scope>IDENTIFICATION</scope>
</reference>
<accession>A0A7N9CGW0</accession>
<evidence type="ECO:0000313" key="2">
    <source>
        <dbReference type="Proteomes" id="UP000233100"/>
    </source>
</evidence>
<keyword evidence="2" id="KW-1185">Reference proteome</keyword>
<sequence length="122" mass="13204">MSYLGFFKKGKVKASEGFDTLWPYASLLVPIGLSRGRRALRYLQGQQSFLLAILGGASVWATASPSLSFKIQSSSCLKFHLLLSEVVVDTPRGWYGEPGAAAGGRQAQNMFPFTGNRTQASV</sequence>
<evidence type="ECO:0000313" key="1">
    <source>
        <dbReference type="Ensembl" id="ENSMFAP00000050010.1"/>
    </source>
</evidence>
<reference evidence="1" key="2">
    <citation type="submission" date="2025-08" db="UniProtKB">
        <authorList>
            <consortium name="Ensembl"/>
        </authorList>
    </citation>
    <scope>IDENTIFICATION</scope>
</reference>
<name>A0A7N9CGW0_MACFA</name>
<protein>
    <submittedName>
        <fullName evidence="1">Uncharacterized protein</fullName>
    </submittedName>
</protein>
<organism evidence="1 2">
    <name type="scientific">Macaca fascicularis</name>
    <name type="common">Crab-eating macaque</name>
    <name type="synonym">Cynomolgus monkey</name>
    <dbReference type="NCBI Taxonomy" id="9541"/>
    <lineage>
        <taxon>Eukaryota</taxon>
        <taxon>Metazoa</taxon>
        <taxon>Chordata</taxon>
        <taxon>Craniata</taxon>
        <taxon>Vertebrata</taxon>
        <taxon>Euteleostomi</taxon>
        <taxon>Mammalia</taxon>
        <taxon>Eutheria</taxon>
        <taxon>Euarchontoglires</taxon>
        <taxon>Primates</taxon>
        <taxon>Haplorrhini</taxon>
        <taxon>Catarrhini</taxon>
        <taxon>Cercopithecidae</taxon>
        <taxon>Cercopithecinae</taxon>
        <taxon>Macaca</taxon>
    </lineage>
</organism>